<evidence type="ECO:0000313" key="1">
    <source>
        <dbReference type="EMBL" id="NOV52437.1"/>
    </source>
</evidence>
<organism evidence="1">
    <name type="scientific">Amblyomma tuberculatum</name>
    <dbReference type="NCBI Taxonomy" id="48802"/>
    <lineage>
        <taxon>Eukaryota</taxon>
        <taxon>Metazoa</taxon>
        <taxon>Ecdysozoa</taxon>
        <taxon>Arthropoda</taxon>
        <taxon>Chelicerata</taxon>
        <taxon>Arachnida</taxon>
        <taxon>Acari</taxon>
        <taxon>Parasitiformes</taxon>
        <taxon>Ixodida</taxon>
        <taxon>Ixodoidea</taxon>
        <taxon>Ixodidae</taxon>
        <taxon>Amblyomminae</taxon>
        <taxon>Amblyomma</taxon>
    </lineage>
</organism>
<protein>
    <submittedName>
        <fullName evidence="1">Putative secreted protein</fullName>
    </submittedName>
</protein>
<dbReference type="AlphaFoldDB" id="A0A6M2E5Y7"/>
<sequence length="111" mass="12358">MAAHMQPSLLFVALAQISKSASRSMSLEASNVPLIEGPAFILYKLQCNCTMPRPPFFQPPWCCSSLCPLRIVKGCDITSLCLVVLVYPTCVFNCFLGVSQKWPKFLFHCPE</sequence>
<proteinExistence type="predicted"/>
<accession>A0A6M2E5Y7</accession>
<dbReference type="EMBL" id="GIDH01000494">
    <property type="protein sequence ID" value="NOV52437.1"/>
    <property type="molecule type" value="Transcribed_RNA"/>
</dbReference>
<reference evidence="1" key="1">
    <citation type="submission" date="2019-12" db="EMBL/GenBank/DDBJ databases">
        <title>The sialotranscriptome of the gopher-tortoise tick, Amblyomma tuberculatum.</title>
        <authorList>
            <person name="Karim S."/>
            <person name="Andersen J."/>
            <person name="Kumar D."/>
            <person name="Adamson S."/>
            <person name="Ennen J."/>
            <person name="Qualis C.P."/>
            <person name="Ribeiro J.M.C."/>
        </authorList>
    </citation>
    <scope>NUCLEOTIDE SEQUENCE</scope>
    <source>
        <strain evidence="1">Removed</strain>
        <tissue evidence="1">Salivary glands</tissue>
    </source>
</reference>
<name>A0A6M2E5Y7_9ACAR</name>